<dbReference type="EMBL" id="KE345052">
    <property type="protein sequence ID" value="EXB91559.1"/>
    <property type="molecule type" value="Genomic_DNA"/>
</dbReference>
<reference evidence="2" key="1">
    <citation type="submission" date="2013-01" db="EMBL/GenBank/DDBJ databases">
        <title>Draft Genome Sequence of a Mulberry Tree, Morus notabilis C.K. Schneid.</title>
        <authorList>
            <person name="He N."/>
            <person name="Zhao S."/>
        </authorList>
    </citation>
    <scope>NUCLEOTIDE SEQUENCE</scope>
</reference>
<evidence type="ECO:0000313" key="1">
    <source>
        <dbReference type="EMBL" id="EXB91559.1"/>
    </source>
</evidence>
<sequence>MSRDPNQPFFTADETVPKTQNRDIVWAYKEGPIDGRLFDYLIPDIKIRSNLHHPGNLPVYTRAFTAGMTLPVHPFVKDFLLGMVS</sequence>
<keyword evidence="2" id="KW-1185">Reference proteome</keyword>
<proteinExistence type="predicted"/>
<evidence type="ECO:0000313" key="2">
    <source>
        <dbReference type="Proteomes" id="UP000030645"/>
    </source>
</evidence>
<organism evidence="1 2">
    <name type="scientific">Morus notabilis</name>
    <dbReference type="NCBI Taxonomy" id="981085"/>
    <lineage>
        <taxon>Eukaryota</taxon>
        <taxon>Viridiplantae</taxon>
        <taxon>Streptophyta</taxon>
        <taxon>Embryophyta</taxon>
        <taxon>Tracheophyta</taxon>
        <taxon>Spermatophyta</taxon>
        <taxon>Magnoliopsida</taxon>
        <taxon>eudicotyledons</taxon>
        <taxon>Gunneridae</taxon>
        <taxon>Pentapetalae</taxon>
        <taxon>rosids</taxon>
        <taxon>fabids</taxon>
        <taxon>Rosales</taxon>
        <taxon>Moraceae</taxon>
        <taxon>Moreae</taxon>
        <taxon>Morus</taxon>
    </lineage>
</organism>
<gene>
    <name evidence="1" type="ORF">L484_016179</name>
</gene>
<protein>
    <submittedName>
        <fullName evidence="1">Uncharacterized protein</fullName>
    </submittedName>
</protein>
<accession>W9RQA1</accession>
<dbReference type="Proteomes" id="UP000030645">
    <property type="component" value="Unassembled WGS sequence"/>
</dbReference>
<dbReference type="AlphaFoldDB" id="W9RQA1"/>
<name>W9RQA1_9ROSA</name>